<dbReference type="InterPro" id="IPR000014">
    <property type="entry name" value="PAS"/>
</dbReference>
<evidence type="ECO:0000256" key="6">
    <source>
        <dbReference type="ARBA" id="ARBA00023012"/>
    </source>
</evidence>
<dbReference type="PANTHER" id="PTHR43711">
    <property type="entry name" value="TWO-COMPONENT HISTIDINE KINASE"/>
    <property type="match status" value="1"/>
</dbReference>
<dbReference type="PROSITE" id="PS50109">
    <property type="entry name" value="HIS_KIN"/>
    <property type="match status" value="1"/>
</dbReference>
<dbReference type="CDD" id="cd00130">
    <property type="entry name" value="PAS"/>
    <property type="match status" value="1"/>
</dbReference>
<evidence type="ECO:0000256" key="7">
    <source>
        <dbReference type="SAM" id="MobiDB-lite"/>
    </source>
</evidence>
<keyword evidence="5" id="KW-0418">Kinase</keyword>
<gene>
    <name evidence="10" type="ORF">LCGC14_0203100</name>
</gene>
<evidence type="ECO:0000256" key="1">
    <source>
        <dbReference type="ARBA" id="ARBA00000085"/>
    </source>
</evidence>
<dbReference type="InterPro" id="IPR036097">
    <property type="entry name" value="HisK_dim/P_sf"/>
</dbReference>
<feature type="compositionally biased region" description="Polar residues" evidence="7">
    <location>
        <begin position="354"/>
        <end position="363"/>
    </location>
</feature>
<feature type="compositionally biased region" description="Acidic residues" evidence="7">
    <location>
        <begin position="763"/>
        <end position="772"/>
    </location>
</feature>
<dbReference type="SUPFAM" id="SSF55874">
    <property type="entry name" value="ATPase domain of HSP90 chaperone/DNA topoisomerase II/histidine kinase"/>
    <property type="match status" value="1"/>
</dbReference>
<dbReference type="InterPro" id="IPR036890">
    <property type="entry name" value="HATPase_C_sf"/>
</dbReference>
<dbReference type="SUPFAM" id="SSF55785">
    <property type="entry name" value="PYP-like sensor domain (PAS domain)"/>
    <property type="match status" value="2"/>
</dbReference>
<dbReference type="CDD" id="cd00082">
    <property type="entry name" value="HisKA"/>
    <property type="match status" value="1"/>
</dbReference>
<protein>
    <recommendedName>
        <fullName evidence="2">histidine kinase</fullName>
        <ecNumber evidence="2">2.7.13.3</ecNumber>
    </recommendedName>
</protein>
<reference evidence="10" key="1">
    <citation type="journal article" date="2015" name="Nature">
        <title>Complex archaea that bridge the gap between prokaryotes and eukaryotes.</title>
        <authorList>
            <person name="Spang A."/>
            <person name="Saw J.H."/>
            <person name="Jorgensen S.L."/>
            <person name="Zaremba-Niedzwiedzka K."/>
            <person name="Martijn J."/>
            <person name="Lind A.E."/>
            <person name="van Eijk R."/>
            <person name="Schleper C."/>
            <person name="Guy L."/>
            <person name="Ettema T.J."/>
        </authorList>
    </citation>
    <scope>NUCLEOTIDE SEQUENCE</scope>
</reference>
<dbReference type="Gene3D" id="3.30.450.20">
    <property type="entry name" value="PAS domain"/>
    <property type="match status" value="1"/>
</dbReference>
<dbReference type="InterPro" id="IPR050736">
    <property type="entry name" value="Sensor_HK_Regulatory"/>
</dbReference>
<dbReference type="SMART" id="SM00091">
    <property type="entry name" value="PAS"/>
    <property type="match status" value="2"/>
</dbReference>
<dbReference type="InterPro" id="IPR004358">
    <property type="entry name" value="Sig_transdc_His_kin-like_C"/>
</dbReference>
<dbReference type="GO" id="GO:0006355">
    <property type="term" value="P:regulation of DNA-templated transcription"/>
    <property type="evidence" value="ECO:0007669"/>
    <property type="project" value="InterPro"/>
</dbReference>
<dbReference type="Pfam" id="PF02518">
    <property type="entry name" value="HATPase_c"/>
    <property type="match status" value="1"/>
</dbReference>
<dbReference type="SUPFAM" id="SSF47384">
    <property type="entry name" value="Homodimeric domain of signal transducing histidine kinase"/>
    <property type="match status" value="1"/>
</dbReference>
<evidence type="ECO:0000256" key="3">
    <source>
        <dbReference type="ARBA" id="ARBA00022553"/>
    </source>
</evidence>
<keyword evidence="6" id="KW-0902">Two-component regulatory system</keyword>
<comment type="caution">
    <text evidence="10">The sequence shown here is derived from an EMBL/GenBank/DDBJ whole genome shotgun (WGS) entry which is preliminary data.</text>
</comment>
<evidence type="ECO:0000313" key="10">
    <source>
        <dbReference type="EMBL" id="KKN93010.1"/>
    </source>
</evidence>
<evidence type="ECO:0000256" key="2">
    <source>
        <dbReference type="ARBA" id="ARBA00012438"/>
    </source>
</evidence>
<comment type="catalytic activity">
    <reaction evidence="1">
        <text>ATP + protein L-histidine = ADP + protein N-phospho-L-histidine.</text>
        <dbReference type="EC" id="2.7.13.3"/>
    </reaction>
</comment>
<keyword evidence="4" id="KW-0808">Transferase</keyword>
<feature type="region of interest" description="Disordered" evidence="7">
    <location>
        <begin position="635"/>
        <end position="673"/>
    </location>
</feature>
<feature type="domain" description="PAS" evidence="9">
    <location>
        <begin position="915"/>
        <end position="968"/>
    </location>
</feature>
<dbReference type="SMART" id="SM00388">
    <property type="entry name" value="HisKA"/>
    <property type="match status" value="1"/>
</dbReference>
<keyword evidence="3" id="KW-0597">Phosphoprotein</keyword>
<feature type="region of interest" description="Disordered" evidence="7">
    <location>
        <begin position="711"/>
        <end position="776"/>
    </location>
</feature>
<dbReference type="PROSITE" id="PS50112">
    <property type="entry name" value="PAS"/>
    <property type="match status" value="1"/>
</dbReference>
<proteinExistence type="predicted"/>
<evidence type="ECO:0000256" key="5">
    <source>
        <dbReference type="ARBA" id="ARBA00022777"/>
    </source>
</evidence>
<dbReference type="InterPro" id="IPR005467">
    <property type="entry name" value="His_kinase_dom"/>
</dbReference>
<dbReference type="Pfam" id="PF13188">
    <property type="entry name" value="PAS_8"/>
    <property type="match status" value="1"/>
</dbReference>
<evidence type="ECO:0000259" key="9">
    <source>
        <dbReference type="PROSITE" id="PS50112"/>
    </source>
</evidence>
<name>A0A0F9UIE2_9ZZZZ</name>
<feature type="compositionally biased region" description="Low complexity" evidence="7">
    <location>
        <begin position="370"/>
        <end position="380"/>
    </location>
</feature>
<dbReference type="InterPro" id="IPR035965">
    <property type="entry name" value="PAS-like_dom_sf"/>
</dbReference>
<dbReference type="InterPro" id="IPR003594">
    <property type="entry name" value="HATPase_dom"/>
</dbReference>
<dbReference type="EMBL" id="LAZR01000090">
    <property type="protein sequence ID" value="KKN93010.1"/>
    <property type="molecule type" value="Genomic_DNA"/>
</dbReference>
<dbReference type="PANTHER" id="PTHR43711:SF26">
    <property type="entry name" value="SENSOR HISTIDINE KINASE RCSC"/>
    <property type="match status" value="1"/>
</dbReference>
<evidence type="ECO:0000259" key="8">
    <source>
        <dbReference type="PROSITE" id="PS50109"/>
    </source>
</evidence>
<sequence>MKALPMATSIVPVAIAIMAHPHVREANFASTALAVFSSDLTQLLWVNTAGARLLQLDAAGPQPADTPLNTAPIRQIRAAGRMLAAAGRAKALVRQPGGGLGPPATAELQSVPGGDTLGDVVLVTVAGPQDQTEAAEAANRRLLAEAGPGIVAISSTDGDVIVDDAAESAGETPDPETLAAFRVSGEAHRVITREDGSVLILAKLADERVLVWAGTGPERQETVADARTGDAAPTIGGAEQSSAAAPAPEPQADPENDRSHQIGKTGMSALLQRWYFRNRTGEASSHEPETAAEPSEVDIAKNTIDVAAEEGEDTAGVAGDDRVVATSDADSLTPEQKDEPTATDGYSSHDGDAQTATSESTLMPSPGPQQPYDAHAAAAPAPRPLRSSWGTPVLPEPEAASTDQAPKSDSRVDEGPLPPPEPVTDTTGSPRRELTGSMPFGDGPESRPVALTGELEGPDHRDAEAPFVPRLDVVSVRFVWRIDSEGRFRSLSPEFAAAVGPRSSDVIDRSFHDVAAAYRMDADGEVRRLLDRRDTWSGRTVFWPLENTDKRVPIDLAALPVYARDRSFDGFRGFGIARLADAVEDPEAIGLRLGAVAGLADEALEESLADEAVGRSREIGGGALLKRFSSEERDVSFGRRDPADRPDTAAERDVPKIIRLEERRRPKDGDLSHDEEAAFRAIGQTLAHEDAPNRLEQAIQTATRRIDELENARANGQASAEAANDAGGASDPEDAMTPPIPKAPVEGAGDPSQTPVEAVVDPGCDDGDDPDSADMLPSDKSVLLAELATVYAELPLPVLVQVREDLIYGNREFLDLTGYETVTALGDAGGLAHLFTDSPEPDSENEALTIRRASGETIAVRTHMQRSTITGRSCLVMSFFTSQHVSAATMRHDSAGVNEPDTATDDREHETLRQEVEDLKAVIDTAADGLVLLDVAGNIRSMNGSAHKLFAIAEGDSAGRPFITLFAHKSQKATNDYLENLRHDEAPSADDEGREVIGRVAEGGFVPLLLHFGQLPGGRGWYAVVRDISHRKRVEEELINARREAEAASLQKSQFLANISHELRTPLNAIIGFADVMATECFGPIGNERYLEYLDDIKRSGHHVLDLVNDLLDITKIEAGKLDLAFEAVSLTEVISDVVALMQPQANRERVIVRSNLPSSVPPVVADNRSIRQIAMNLVSNAIHFTPAGGQIIVSTSYSPGGDVALRFRDSGIGMSEREIEIAMMPFRQVNPGARRRGEGTGLGLPLTKALVEANRATFAISSTPGEGTLVEILFPPQRVLTD</sequence>
<feature type="region of interest" description="Disordered" evidence="7">
    <location>
        <begin position="220"/>
        <end position="261"/>
    </location>
</feature>
<dbReference type="Pfam" id="PF00989">
    <property type="entry name" value="PAS"/>
    <property type="match status" value="1"/>
</dbReference>
<feature type="compositionally biased region" description="Low complexity" evidence="7">
    <location>
        <begin position="712"/>
        <end position="729"/>
    </location>
</feature>
<dbReference type="NCBIfam" id="TIGR00229">
    <property type="entry name" value="sensory_box"/>
    <property type="match status" value="1"/>
</dbReference>
<feature type="domain" description="Histidine kinase" evidence="8">
    <location>
        <begin position="1058"/>
        <end position="1279"/>
    </location>
</feature>
<dbReference type="Gene3D" id="3.30.565.10">
    <property type="entry name" value="Histidine kinase-like ATPase, C-terminal domain"/>
    <property type="match status" value="1"/>
</dbReference>
<evidence type="ECO:0000256" key="4">
    <source>
        <dbReference type="ARBA" id="ARBA00022679"/>
    </source>
</evidence>
<dbReference type="EC" id="2.7.13.3" evidence="2"/>
<organism evidence="10">
    <name type="scientific">marine sediment metagenome</name>
    <dbReference type="NCBI Taxonomy" id="412755"/>
    <lineage>
        <taxon>unclassified sequences</taxon>
        <taxon>metagenomes</taxon>
        <taxon>ecological metagenomes</taxon>
    </lineage>
</organism>
<dbReference type="Gene3D" id="1.10.287.130">
    <property type="match status" value="1"/>
</dbReference>
<dbReference type="GO" id="GO:0000155">
    <property type="term" value="F:phosphorelay sensor kinase activity"/>
    <property type="evidence" value="ECO:0007669"/>
    <property type="project" value="InterPro"/>
</dbReference>
<dbReference type="InterPro" id="IPR003661">
    <property type="entry name" value="HisK_dim/P_dom"/>
</dbReference>
<dbReference type="PRINTS" id="PR00344">
    <property type="entry name" value="BCTRLSENSOR"/>
</dbReference>
<feature type="region of interest" description="Disordered" evidence="7">
    <location>
        <begin position="311"/>
        <end position="463"/>
    </location>
</feature>
<dbReference type="Pfam" id="PF00512">
    <property type="entry name" value="HisKA"/>
    <property type="match status" value="1"/>
</dbReference>
<dbReference type="SMART" id="SM00387">
    <property type="entry name" value="HATPase_c"/>
    <property type="match status" value="1"/>
</dbReference>
<dbReference type="InterPro" id="IPR013767">
    <property type="entry name" value="PAS_fold"/>
</dbReference>
<accession>A0A0F9UIE2</accession>